<keyword evidence="3" id="KW-1185">Reference proteome</keyword>
<dbReference type="InterPro" id="IPR032675">
    <property type="entry name" value="LRR_dom_sf"/>
</dbReference>
<dbReference type="Pfam" id="PF00646">
    <property type="entry name" value="F-box"/>
    <property type="match status" value="1"/>
</dbReference>
<protein>
    <recommendedName>
        <fullName evidence="1">F-box domain-containing protein</fullName>
    </recommendedName>
</protein>
<gene>
    <name evidence="2" type="ORF">O0I10_008872</name>
</gene>
<proteinExistence type="predicted"/>
<dbReference type="Gene3D" id="1.20.1280.50">
    <property type="match status" value="1"/>
</dbReference>
<dbReference type="GeneID" id="83216279"/>
<dbReference type="Proteomes" id="UP001234581">
    <property type="component" value="Unassembled WGS sequence"/>
</dbReference>
<evidence type="ECO:0000313" key="3">
    <source>
        <dbReference type="Proteomes" id="UP001234581"/>
    </source>
</evidence>
<dbReference type="PANTHER" id="PTHR38926">
    <property type="entry name" value="F-BOX DOMAIN CONTAINING PROTEIN, EXPRESSED"/>
    <property type="match status" value="1"/>
</dbReference>
<dbReference type="SUPFAM" id="SSF52047">
    <property type="entry name" value="RNI-like"/>
    <property type="match status" value="1"/>
</dbReference>
<name>A0AAD7UZF1_9FUNG</name>
<comment type="caution">
    <text evidence="2">The sequence shown here is derived from an EMBL/GenBank/DDBJ whole genome shotgun (WGS) entry which is preliminary data.</text>
</comment>
<evidence type="ECO:0000313" key="2">
    <source>
        <dbReference type="EMBL" id="KAJ8655380.1"/>
    </source>
</evidence>
<organism evidence="2 3">
    <name type="scientific">Lichtheimia ornata</name>
    <dbReference type="NCBI Taxonomy" id="688661"/>
    <lineage>
        <taxon>Eukaryota</taxon>
        <taxon>Fungi</taxon>
        <taxon>Fungi incertae sedis</taxon>
        <taxon>Mucoromycota</taxon>
        <taxon>Mucoromycotina</taxon>
        <taxon>Mucoromycetes</taxon>
        <taxon>Mucorales</taxon>
        <taxon>Lichtheimiaceae</taxon>
        <taxon>Lichtheimia</taxon>
    </lineage>
</organism>
<dbReference type="EMBL" id="JARTCD010000049">
    <property type="protein sequence ID" value="KAJ8655380.1"/>
    <property type="molecule type" value="Genomic_DNA"/>
</dbReference>
<dbReference type="PROSITE" id="PS50181">
    <property type="entry name" value="FBOX"/>
    <property type="match status" value="1"/>
</dbReference>
<dbReference type="AlphaFoldDB" id="A0AAD7UZF1"/>
<evidence type="ECO:0000259" key="1">
    <source>
        <dbReference type="PROSITE" id="PS50181"/>
    </source>
</evidence>
<dbReference type="InterPro" id="IPR001810">
    <property type="entry name" value="F-box_dom"/>
</dbReference>
<sequence length="547" mass="63430">MIELKPNDVDGYLLAGQFYEKRNRLSAARAIYANSLSKVPLTDPRYHELDLALKNLDTRRSSFVSLFPYDISETIFRYLTRDDLIECAGVCQVWNHFILQWPKFWELLDGVIERTAFDSLLGDKGDRFYMLGEANNALLSPMLGYLVATGASNIKSIQFEDMLLKEKDIDMAVNAVNSCTSAVEELTFKDVHLGDPAHVLLEVVGQCPQLKHFAYSVGIRGFDREQTFPISYPAKDPLLKRIPHDVYMLTTLDLSMGRSFTERVQLQPLSLLPRFLKRCPHLERLKVDSDDIVSHEKPKRASIKRSSRMKDLMSAVVKYCPRLKDLVSAHPAWSMPSIDEDLRCNMADSEKKGLQRFVFSYYMEDTLIWASDLVPLIKKHHKTLAVLYLRFDDDKLLDTRFLLLLARYGMPQLRELYLYTEGSRPEYTWTTIYRKETLLSQAIRTLRRRKKSSLTHYIIALRRKPSLSQVIINLGRKKPTLSQAIVALAKRCPELRILHVVEKRIYCWDPSLYEIDIRAIFSVILHCRFLKQFKIDTKRNHTAEIRG</sequence>
<dbReference type="RefSeq" id="XP_058340293.1">
    <property type="nucleotide sequence ID" value="XM_058488873.1"/>
</dbReference>
<accession>A0AAD7UZF1</accession>
<dbReference type="SUPFAM" id="SSF81383">
    <property type="entry name" value="F-box domain"/>
    <property type="match status" value="1"/>
</dbReference>
<feature type="domain" description="F-box" evidence="1">
    <location>
        <begin position="61"/>
        <end position="108"/>
    </location>
</feature>
<dbReference type="PANTHER" id="PTHR38926:SF5">
    <property type="entry name" value="F-BOX AND LEUCINE-RICH REPEAT PROTEIN 6"/>
    <property type="match status" value="1"/>
</dbReference>
<dbReference type="Gene3D" id="3.80.10.10">
    <property type="entry name" value="Ribonuclease Inhibitor"/>
    <property type="match status" value="1"/>
</dbReference>
<reference evidence="2 3" key="1">
    <citation type="submission" date="2023-03" db="EMBL/GenBank/DDBJ databases">
        <title>Genome sequence of Lichtheimia ornata CBS 291.66.</title>
        <authorList>
            <person name="Mohabir J.T."/>
            <person name="Shea T.P."/>
            <person name="Kurbessoian T."/>
            <person name="Berby B."/>
            <person name="Fontaine J."/>
            <person name="Livny J."/>
            <person name="Gnirke A."/>
            <person name="Stajich J.E."/>
            <person name="Cuomo C.A."/>
        </authorList>
    </citation>
    <scope>NUCLEOTIDE SEQUENCE [LARGE SCALE GENOMIC DNA]</scope>
    <source>
        <strain evidence="2">CBS 291.66</strain>
    </source>
</reference>
<dbReference type="InterPro" id="IPR036047">
    <property type="entry name" value="F-box-like_dom_sf"/>
</dbReference>